<feature type="compositionally biased region" description="Polar residues" evidence="4">
    <location>
        <begin position="101"/>
        <end position="110"/>
    </location>
</feature>
<reference evidence="6" key="2">
    <citation type="journal article" date="2007" name="PLoS Biol.">
        <title>Survey sequencing and comparative analysis of the elephant shark (Callorhinchus milii) genome.</title>
        <authorList>
            <person name="Venkatesh B."/>
            <person name="Kirkness E.F."/>
            <person name="Loh Y.H."/>
            <person name="Halpern A.L."/>
            <person name="Lee A.P."/>
            <person name="Johnson J."/>
            <person name="Dandona N."/>
            <person name="Viswanathan L.D."/>
            <person name="Tay A."/>
            <person name="Venter J.C."/>
            <person name="Strausberg R.L."/>
            <person name="Brenner S."/>
        </authorList>
    </citation>
    <scope>NUCLEOTIDE SEQUENCE [LARGE SCALE GENOMIC DNA]</scope>
</reference>
<keyword evidence="6" id="KW-1185">Reference proteome</keyword>
<dbReference type="InterPro" id="IPR042031">
    <property type="entry name" value="SKA1_MBD_sf"/>
</dbReference>
<evidence type="ECO:0000313" key="6">
    <source>
        <dbReference type="Proteomes" id="UP000314986"/>
    </source>
</evidence>
<dbReference type="GO" id="GO:0051301">
    <property type="term" value="P:cell division"/>
    <property type="evidence" value="ECO:0007669"/>
    <property type="project" value="InterPro"/>
</dbReference>
<feature type="region of interest" description="Disordered" evidence="4">
    <location>
        <begin position="89"/>
        <end position="128"/>
    </location>
</feature>
<dbReference type="STRING" id="7868.ENSCMIP00000032286"/>
<evidence type="ECO:0000256" key="3">
    <source>
        <dbReference type="ARBA" id="ARBA00047202"/>
    </source>
</evidence>
<reference evidence="6" key="1">
    <citation type="journal article" date="2006" name="Science">
        <title>Ancient noncoding elements conserved in the human genome.</title>
        <authorList>
            <person name="Venkatesh B."/>
            <person name="Kirkness E.F."/>
            <person name="Loh Y.H."/>
            <person name="Halpern A.L."/>
            <person name="Lee A.P."/>
            <person name="Johnson J."/>
            <person name="Dandona N."/>
            <person name="Viswanathan L.D."/>
            <person name="Tay A."/>
            <person name="Venter J.C."/>
            <person name="Strausberg R.L."/>
            <person name="Brenner S."/>
        </authorList>
    </citation>
    <scope>NUCLEOTIDE SEQUENCE [LARGE SCALE GENOMIC DNA]</scope>
</reference>
<evidence type="ECO:0000256" key="2">
    <source>
        <dbReference type="ARBA" id="ARBA00047182"/>
    </source>
</evidence>
<organism evidence="5 6">
    <name type="scientific">Callorhinchus milii</name>
    <name type="common">Ghost shark</name>
    <dbReference type="NCBI Taxonomy" id="7868"/>
    <lineage>
        <taxon>Eukaryota</taxon>
        <taxon>Metazoa</taxon>
        <taxon>Chordata</taxon>
        <taxon>Craniata</taxon>
        <taxon>Vertebrata</taxon>
        <taxon>Chondrichthyes</taxon>
        <taxon>Holocephali</taxon>
        <taxon>Chimaeriformes</taxon>
        <taxon>Callorhinchidae</taxon>
        <taxon>Callorhinchus</taxon>
    </lineage>
</organism>
<reference evidence="6" key="3">
    <citation type="journal article" date="2014" name="Nature">
        <title>Elephant shark genome provides unique insights into gnathostome evolution.</title>
        <authorList>
            <consortium name="International Elephant Shark Genome Sequencing Consortium"/>
            <person name="Venkatesh B."/>
            <person name="Lee A.P."/>
            <person name="Ravi V."/>
            <person name="Maurya A.K."/>
            <person name="Lian M.M."/>
            <person name="Swann J.B."/>
            <person name="Ohta Y."/>
            <person name="Flajnik M.F."/>
            <person name="Sutoh Y."/>
            <person name="Kasahara M."/>
            <person name="Hoon S."/>
            <person name="Gangu V."/>
            <person name="Roy S.W."/>
            <person name="Irimia M."/>
            <person name="Korzh V."/>
            <person name="Kondrychyn I."/>
            <person name="Lim Z.W."/>
            <person name="Tay B.H."/>
            <person name="Tohari S."/>
            <person name="Kong K.W."/>
            <person name="Ho S."/>
            <person name="Lorente-Galdos B."/>
            <person name="Quilez J."/>
            <person name="Marques-Bonet T."/>
            <person name="Raney B.J."/>
            <person name="Ingham P.W."/>
            <person name="Tay A."/>
            <person name="Hillier L.W."/>
            <person name="Minx P."/>
            <person name="Boehm T."/>
            <person name="Wilson R.K."/>
            <person name="Brenner S."/>
            <person name="Warren W.C."/>
        </authorList>
    </citation>
    <scope>NUCLEOTIDE SEQUENCE [LARGE SCALE GENOMIC DNA]</scope>
</reference>
<gene>
    <name evidence="5" type="primary">ska1</name>
</gene>
<dbReference type="GO" id="GO:0007059">
    <property type="term" value="P:chromosome segregation"/>
    <property type="evidence" value="ECO:0007669"/>
    <property type="project" value="InterPro"/>
</dbReference>
<reference evidence="5" key="4">
    <citation type="submission" date="2025-08" db="UniProtKB">
        <authorList>
            <consortium name="Ensembl"/>
        </authorList>
    </citation>
    <scope>IDENTIFICATION</scope>
</reference>
<dbReference type="Ensembl" id="ENSCMIT00000032778.1">
    <property type="protein sequence ID" value="ENSCMIP00000032286.1"/>
    <property type="gene ID" value="ENSCMIG00000013802.1"/>
</dbReference>
<evidence type="ECO:0000256" key="1">
    <source>
        <dbReference type="ARBA" id="ARBA00006836"/>
    </source>
</evidence>
<dbReference type="Gene3D" id="6.10.250.1370">
    <property type="match status" value="1"/>
</dbReference>
<dbReference type="GO" id="GO:0005876">
    <property type="term" value="C:spindle microtubule"/>
    <property type="evidence" value="ECO:0007669"/>
    <property type="project" value="TreeGrafter"/>
</dbReference>
<proteinExistence type="inferred from homology"/>
<reference evidence="5" key="5">
    <citation type="submission" date="2025-09" db="UniProtKB">
        <authorList>
            <consortium name="Ensembl"/>
        </authorList>
    </citation>
    <scope>IDENTIFICATION</scope>
</reference>
<dbReference type="PANTHER" id="PTHR28573">
    <property type="entry name" value="SPINDLE AND KINETOCHORE-ASSOCIATED PROTEIN 1"/>
    <property type="match status" value="1"/>
</dbReference>
<dbReference type="Proteomes" id="UP000314986">
    <property type="component" value="Unassembled WGS sequence"/>
</dbReference>
<evidence type="ECO:0000313" key="5">
    <source>
        <dbReference type="Ensembl" id="ENSCMIP00000032286.1"/>
    </source>
</evidence>
<dbReference type="InterPro" id="IPR009829">
    <property type="entry name" value="SKA1"/>
</dbReference>
<dbReference type="GO" id="GO:0031110">
    <property type="term" value="P:regulation of microtubule polymerization or depolymerization"/>
    <property type="evidence" value="ECO:0007669"/>
    <property type="project" value="TreeGrafter"/>
</dbReference>
<dbReference type="Gene3D" id="1.10.10.1890">
    <property type="entry name" value="Ska1 microtubule binding domain-like"/>
    <property type="match status" value="1"/>
</dbReference>
<accession>A0A4W3IY47</accession>
<dbReference type="PANTHER" id="PTHR28573:SF1">
    <property type="entry name" value="SPINDLE AND KINETOCHORE-ASSOCIATED PROTEIN 1"/>
    <property type="match status" value="1"/>
</dbReference>
<dbReference type="GO" id="GO:0008017">
    <property type="term" value="F:microtubule binding"/>
    <property type="evidence" value="ECO:0007669"/>
    <property type="project" value="InterPro"/>
</dbReference>
<comment type="similarity">
    <text evidence="1">Belongs to the SKA1 family.</text>
</comment>
<dbReference type="GeneTree" id="ENSGT00940000166139"/>
<dbReference type="GO" id="GO:0072686">
    <property type="term" value="C:mitotic spindle"/>
    <property type="evidence" value="ECO:0007669"/>
    <property type="project" value="TreeGrafter"/>
</dbReference>
<dbReference type="GO" id="GO:0000278">
    <property type="term" value="P:mitotic cell cycle"/>
    <property type="evidence" value="ECO:0007669"/>
    <property type="project" value="TreeGrafter"/>
</dbReference>
<evidence type="ECO:0000256" key="4">
    <source>
        <dbReference type="SAM" id="MobiDB-lite"/>
    </source>
</evidence>
<dbReference type="AlphaFoldDB" id="A0A4W3IY47"/>
<name>A0A4W3IY47_CALMI</name>
<dbReference type="InParanoid" id="A0A4W3IY47"/>
<sequence length="272" mass="31263">MTSTDLQDLSVHMNNKISLIKRSLQLKKMGYDPSQTKVLQKIEQELSDIWYLLDTFQAEILRQKTDLKVIKDLRNSVDETHKTAQHLVENVPSHLPKKAAPTSSATQKTEAVQPDPDKPEHTKNSTKPKQFVRGMEFLVIEEFNQIPTYMKGRMTYDQINAVIKELNDIVKAKYKILNQPLKSMNNTTRNQYHSFKEQEVKETKGRGQEILRINETLKNWSLTSLPFVGHYCAQLGDSKKASEGEKMCTIGCQRSPKKSTAATLYRIFYEAL</sequence>
<dbReference type="Pfam" id="PF07160">
    <property type="entry name" value="SKA1"/>
    <property type="match status" value="1"/>
</dbReference>
<dbReference type="GO" id="GO:0000940">
    <property type="term" value="C:outer kinetochore"/>
    <property type="evidence" value="ECO:0007669"/>
    <property type="project" value="TreeGrafter"/>
</dbReference>
<protein>
    <recommendedName>
        <fullName evidence="2">SKA complex subunit 1</fullName>
    </recommendedName>
    <alternativeName>
        <fullName evidence="3">Spindle and kinetochore-associated protein 1</fullName>
    </alternativeName>
</protein>